<evidence type="ECO:0008006" key="3">
    <source>
        <dbReference type="Google" id="ProtNLM"/>
    </source>
</evidence>
<dbReference type="STRING" id="1619234.SAMN05421730_1001411"/>
<dbReference type="RefSeq" id="WP_091229304.1">
    <property type="nucleotide sequence ID" value="NZ_FMKA01000001.1"/>
</dbReference>
<sequence>MFNEDVLKEFLLYCKLRKISERTMKGYRIFKHAVAIFLKGKSVLSDCNSLMGEAVCGIVGN</sequence>
<name>A0A1D3TPE3_9FIRM</name>
<protein>
    <recommendedName>
        <fullName evidence="3">Phage integrase, N-terminal SAM-like domain</fullName>
    </recommendedName>
</protein>
<proteinExistence type="predicted"/>
<keyword evidence="2" id="KW-1185">Reference proteome</keyword>
<gene>
    <name evidence="1" type="ORF">SAMN05421730_1001411</name>
</gene>
<accession>A0A1D3TPE3</accession>
<dbReference type="AlphaFoldDB" id="A0A1D3TPE3"/>
<reference evidence="1 2" key="1">
    <citation type="submission" date="2016-09" db="EMBL/GenBank/DDBJ databases">
        <authorList>
            <person name="Capua I."/>
            <person name="De Benedictis P."/>
            <person name="Joannis T."/>
            <person name="Lombin L.H."/>
            <person name="Cattoli G."/>
        </authorList>
    </citation>
    <scope>NUCLEOTIDE SEQUENCE [LARGE SCALE GENOMIC DNA]</scope>
    <source>
        <strain evidence="1 2">GluBS11</strain>
    </source>
</reference>
<organism evidence="1 2">
    <name type="scientific">Anaerobium acetethylicum</name>
    <dbReference type="NCBI Taxonomy" id="1619234"/>
    <lineage>
        <taxon>Bacteria</taxon>
        <taxon>Bacillati</taxon>
        <taxon>Bacillota</taxon>
        <taxon>Clostridia</taxon>
        <taxon>Lachnospirales</taxon>
        <taxon>Lachnospiraceae</taxon>
        <taxon>Anaerobium</taxon>
    </lineage>
</organism>
<dbReference type="Proteomes" id="UP000199315">
    <property type="component" value="Unassembled WGS sequence"/>
</dbReference>
<dbReference type="EMBL" id="FMKA01000001">
    <property type="protein sequence ID" value="SCP95232.1"/>
    <property type="molecule type" value="Genomic_DNA"/>
</dbReference>
<evidence type="ECO:0000313" key="2">
    <source>
        <dbReference type="Proteomes" id="UP000199315"/>
    </source>
</evidence>
<evidence type="ECO:0000313" key="1">
    <source>
        <dbReference type="EMBL" id="SCP95232.1"/>
    </source>
</evidence>
<dbReference type="OrthoDB" id="9801717at2"/>